<protein>
    <recommendedName>
        <fullName evidence="10">Large-conductance mechanosensitive channel</fullName>
    </recommendedName>
</protein>
<dbReference type="HAMAP" id="MF_00115">
    <property type="entry name" value="MscL"/>
    <property type="match status" value="1"/>
</dbReference>
<keyword evidence="4 10" id="KW-1003">Cell membrane</keyword>
<feature type="transmembrane region" description="Helical" evidence="10">
    <location>
        <begin position="16"/>
        <end position="37"/>
    </location>
</feature>
<evidence type="ECO:0000256" key="1">
    <source>
        <dbReference type="ARBA" id="ARBA00004651"/>
    </source>
</evidence>
<evidence type="ECO:0000256" key="10">
    <source>
        <dbReference type="HAMAP-Rule" id="MF_00115"/>
    </source>
</evidence>
<dbReference type="SUPFAM" id="SSF81330">
    <property type="entry name" value="Gated mechanosensitive channel"/>
    <property type="match status" value="1"/>
</dbReference>
<accession>A0A9X0L504</accession>
<dbReference type="Pfam" id="PF01741">
    <property type="entry name" value="MscL"/>
    <property type="match status" value="1"/>
</dbReference>
<evidence type="ECO:0000256" key="7">
    <source>
        <dbReference type="ARBA" id="ARBA00023065"/>
    </source>
</evidence>
<comment type="subunit">
    <text evidence="10">Homopentamer.</text>
</comment>
<dbReference type="PANTHER" id="PTHR30266:SF2">
    <property type="entry name" value="LARGE-CONDUCTANCE MECHANOSENSITIVE CHANNEL"/>
    <property type="match status" value="1"/>
</dbReference>
<dbReference type="NCBIfam" id="NF010557">
    <property type="entry name" value="PRK13952.1"/>
    <property type="match status" value="1"/>
</dbReference>
<dbReference type="AlphaFoldDB" id="A0A9X0L504"/>
<evidence type="ECO:0000256" key="5">
    <source>
        <dbReference type="ARBA" id="ARBA00022692"/>
    </source>
</evidence>
<dbReference type="InterPro" id="IPR036019">
    <property type="entry name" value="MscL_channel"/>
</dbReference>
<evidence type="ECO:0000256" key="6">
    <source>
        <dbReference type="ARBA" id="ARBA00022989"/>
    </source>
</evidence>
<dbReference type="InterPro" id="IPR037673">
    <property type="entry name" value="MSC/AndL"/>
</dbReference>
<evidence type="ECO:0000313" key="12">
    <source>
        <dbReference type="Proteomes" id="UP000054223"/>
    </source>
</evidence>
<comment type="subcellular location">
    <subcellularLocation>
        <location evidence="1 10">Cell membrane</location>
        <topology evidence="1 10">Multi-pass membrane protein</topology>
    </subcellularLocation>
</comment>
<keyword evidence="5 10" id="KW-0812">Transmembrane</keyword>
<dbReference type="EMBL" id="LNAL01000006">
    <property type="protein sequence ID" value="KUG08224.1"/>
    <property type="molecule type" value="Genomic_DNA"/>
</dbReference>
<dbReference type="Proteomes" id="UP000054223">
    <property type="component" value="Unassembled WGS sequence"/>
</dbReference>
<evidence type="ECO:0000256" key="9">
    <source>
        <dbReference type="ARBA" id="ARBA00023303"/>
    </source>
</evidence>
<dbReference type="Gene3D" id="1.10.1200.120">
    <property type="entry name" value="Large-conductance mechanosensitive channel, MscL, domain 1"/>
    <property type="match status" value="1"/>
</dbReference>
<keyword evidence="7 10" id="KW-0406">Ion transport</keyword>
<dbReference type="PRINTS" id="PR01264">
    <property type="entry name" value="MECHCHANNEL"/>
</dbReference>
<comment type="similarity">
    <text evidence="2 10">Belongs to the MscL family.</text>
</comment>
<comment type="function">
    <text evidence="10">Channel that opens in response to stretch forces in the membrane lipid bilayer. May participate in the regulation of osmotic pressure changes within the cell.</text>
</comment>
<evidence type="ECO:0000256" key="2">
    <source>
        <dbReference type="ARBA" id="ARBA00007254"/>
    </source>
</evidence>
<evidence type="ECO:0000256" key="4">
    <source>
        <dbReference type="ARBA" id="ARBA00022475"/>
    </source>
</evidence>
<organism evidence="11 12">
    <name type="scientific">Solirubrum puertoriconensis</name>
    <dbReference type="NCBI Taxonomy" id="1751427"/>
    <lineage>
        <taxon>Bacteria</taxon>
        <taxon>Pseudomonadati</taxon>
        <taxon>Bacteroidota</taxon>
        <taxon>Cytophagia</taxon>
        <taxon>Cytophagales</taxon>
    </lineage>
</organism>
<name>A0A9X0L504_SOLP1</name>
<proteinExistence type="inferred from homology"/>
<keyword evidence="6 10" id="KW-1133">Transmembrane helix</keyword>
<evidence type="ECO:0000256" key="8">
    <source>
        <dbReference type="ARBA" id="ARBA00023136"/>
    </source>
</evidence>
<feature type="transmembrane region" description="Helical" evidence="10">
    <location>
        <begin position="85"/>
        <end position="103"/>
    </location>
</feature>
<keyword evidence="3 10" id="KW-0813">Transport</keyword>
<dbReference type="PANTHER" id="PTHR30266">
    <property type="entry name" value="MECHANOSENSITIVE CHANNEL MSCL"/>
    <property type="match status" value="1"/>
</dbReference>
<keyword evidence="9 10" id="KW-0407">Ion channel</keyword>
<dbReference type="InterPro" id="IPR019823">
    <property type="entry name" value="Mechanosensitive_channel_CS"/>
</dbReference>
<dbReference type="NCBIfam" id="TIGR00220">
    <property type="entry name" value="mscL"/>
    <property type="match status" value="1"/>
</dbReference>
<dbReference type="GO" id="GO:0008381">
    <property type="term" value="F:mechanosensitive monoatomic ion channel activity"/>
    <property type="evidence" value="ECO:0007669"/>
    <property type="project" value="UniProtKB-UniRule"/>
</dbReference>
<comment type="caution">
    <text evidence="11">The sequence shown here is derived from an EMBL/GenBank/DDBJ whole genome shotgun (WGS) entry which is preliminary data.</text>
</comment>
<evidence type="ECO:0000256" key="3">
    <source>
        <dbReference type="ARBA" id="ARBA00022448"/>
    </source>
</evidence>
<keyword evidence="8 10" id="KW-0472">Membrane</keyword>
<evidence type="ECO:0000313" key="11">
    <source>
        <dbReference type="EMBL" id="KUG08224.1"/>
    </source>
</evidence>
<sequence>MGFVSEFKEFISKGNVLDLAIGVIIGASFGKIVASLTDDILMPVLSLFTRGIDFKQLFVALDGNTYETLEAAQAAKAATLNYGNFINAVIYFLVIAFVIFWVVKLANRFKKPAPVAVVSEPTPTKEAILLAEIRDALRARA</sequence>
<dbReference type="NCBIfam" id="NF001843">
    <property type="entry name" value="PRK00567.1-4"/>
    <property type="match status" value="1"/>
</dbReference>
<dbReference type="RefSeq" id="WP_059069453.1">
    <property type="nucleotide sequence ID" value="NZ_LNAL01000006.1"/>
</dbReference>
<keyword evidence="12" id="KW-1185">Reference proteome</keyword>
<gene>
    <name evidence="10" type="primary">mscL</name>
    <name evidence="11" type="ORF">ASU33_08550</name>
</gene>
<reference evidence="11 12" key="1">
    <citation type="submission" date="2015-11" db="EMBL/GenBank/DDBJ databases">
        <title>Solirubrum puertoriconensis gen. nov. an environmental bacteria isolated in Puerto Rico.</title>
        <authorList>
            <person name="Cuebas-Irizarry M.F."/>
            <person name="Montalvo-Rodriguez R."/>
        </authorList>
    </citation>
    <scope>NUCLEOTIDE SEQUENCE [LARGE SCALE GENOMIC DNA]</scope>
    <source>
        <strain evidence="11 12">MC1A</strain>
    </source>
</reference>
<dbReference type="OrthoDB" id="9810350at2"/>
<dbReference type="InterPro" id="IPR001185">
    <property type="entry name" value="MS_channel"/>
</dbReference>
<dbReference type="GO" id="GO:0005886">
    <property type="term" value="C:plasma membrane"/>
    <property type="evidence" value="ECO:0007669"/>
    <property type="project" value="UniProtKB-SubCell"/>
</dbReference>
<dbReference type="PROSITE" id="PS01327">
    <property type="entry name" value="MSCL"/>
    <property type="match status" value="1"/>
</dbReference>